<dbReference type="SUPFAM" id="SSF52540">
    <property type="entry name" value="P-loop containing nucleoside triphosphate hydrolases"/>
    <property type="match status" value="1"/>
</dbReference>
<dbReference type="InterPro" id="IPR027417">
    <property type="entry name" value="P-loop_NTPase"/>
</dbReference>
<dbReference type="PRINTS" id="PR00300">
    <property type="entry name" value="CLPPROTEASEA"/>
</dbReference>
<gene>
    <name evidence="1" type="ORF">US42_C0006G0018</name>
</gene>
<dbReference type="GO" id="GO:0006261">
    <property type="term" value="P:DNA-templated DNA replication"/>
    <property type="evidence" value="ECO:0007669"/>
    <property type="project" value="TreeGrafter"/>
</dbReference>
<name>A0A0G0JI25_9BACT</name>
<reference evidence="1 2" key="1">
    <citation type="journal article" date="2015" name="Nature">
        <title>rRNA introns, odd ribosomes, and small enigmatic genomes across a large radiation of phyla.</title>
        <authorList>
            <person name="Brown C.T."/>
            <person name="Hug L.A."/>
            <person name="Thomas B.C."/>
            <person name="Sharon I."/>
            <person name="Castelle C.J."/>
            <person name="Singh A."/>
            <person name="Wilkins M.J."/>
            <person name="Williams K.H."/>
            <person name="Banfield J.F."/>
        </authorList>
    </citation>
    <scope>NUCLEOTIDE SEQUENCE [LARGE SCALE GENOMIC DNA]</scope>
</reference>
<dbReference type="GO" id="GO:0005524">
    <property type="term" value="F:ATP binding"/>
    <property type="evidence" value="ECO:0007669"/>
    <property type="project" value="InterPro"/>
</dbReference>
<accession>A0A0G0JI25</accession>
<dbReference type="Proteomes" id="UP000034849">
    <property type="component" value="Unassembled WGS sequence"/>
</dbReference>
<dbReference type="InterPro" id="IPR050238">
    <property type="entry name" value="DNA_Rep/Repair_Clamp_Loader"/>
</dbReference>
<dbReference type="InterPro" id="IPR001270">
    <property type="entry name" value="ClpA/B"/>
</dbReference>
<organism evidence="1 2">
    <name type="scientific">Candidatus Magasanikbacteria bacterium GW2011_GWC2_37_14</name>
    <dbReference type="NCBI Taxonomy" id="1619046"/>
    <lineage>
        <taxon>Bacteria</taxon>
        <taxon>Candidatus Magasanikiibacteriota</taxon>
    </lineage>
</organism>
<dbReference type="EMBL" id="LBSX01000006">
    <property type="protein sequence ID" value="KKQ27711.1"/>
    <property type="molecule type" value="Genomic_DNA"/>
</dbReference>
<evidence type="ECO:0000313" key="2">
    <source>
        <dbReference type="Proteomes" id="UP000034849"/>
    </source>
</evidence>
<dbReference type="PANTHER" id="PTHR11669">
    <property type="entry name" value="REPLICATION FACTOR C / DNA POLYMERASE III GAMMA-TAU SUBUNIT"/>
    <property type="match status" value="1"/>
</dbReference>
<protein>
    <submittedName>
        <fullName evidence="1">Polymerase III, delta prime subunit protein</fullName>
    </submittedName>
</protein>
<evidence type="ECO:0000313" key="1">
    <source>
        <dbReference type="EMBL" id="KKQ27711.1"/>
    </source>
</evidence>
<comment type="caution">
    <text evidence="1">The sequence shown here is derived from an EMBL/GenBank/DDBJ whole genome shotgun (WGS) entry which is preliminary data.</text>
</comment>
<dbReference type="AlphaFoldDB" id="A0A0G0JI25"/>
<dbReference type="Gene3D" id="3.40.50.300">
    <property type="entry name" value="P-loop containing nucleotide triphosphate hydrolases"/>
    <property type="match status" value="1"/>
</dbReference>
<sequence length="310" mass="35282">MTGHEKISAFFKKVISRGSLSHAYCFVGPQSVGKKHLAKYLGAELLGVSFAKLSTQPDFVIVEQEYSDSQEKTNKDITVKQIRELRSFLSQSAYLGKYKIAIIDNAEKMNAEAANALLKILEEPSKNTILFLITANETMLPSTVVSRSQVFYFAPVSGHSLEDWLQKIDTKLDKDELIKLSLGSPGKIINWLEDSEKFLTYKKEVERFNKLIGKTFFEKLKIIEDVFVSSEDNVKVKENWQNILALWRLLVRDSELLKNNLADLAVHKNLEQLTVEESLAIEEKILQAQDLLNKNINPRLLIENILLILP</sequence>
<dbReference type="STRING" id="1619046.US42_C0006G0018"/>
<dbReference type="Pfam" id="PF13177">
    <property type="entry name" value="DNA_pol3_delta2"/>
    <property type="match status" value="1"/>
</dbReference>
<dbReference type="PANTHER" id="PTHR11669:SF8">
    <property type="entry name" value="DNA POLYMERASE III SUBUNIT DELTA"/>
    <property type="match status" value="1"/>
</dbReference>
<proteinExistence type="predicted"/>
<dbReference type="CDD" id="cd00009">
    <property type="entry name" value="AAA"/>
    <property type="match status" value="1"/>
</dbReference>